<protein>
    <submittedName>
        <fullName evidence="5">DUF4242 domain-containing protein</fullName>
    </submittedName>
</protein>
<organism evidence="5 6">
    <name type="scientific">Urechidicola vernalis</name>
    <dbReference type="NCBI Taxonomy" id="3075600"/>
    <lineage>
        <taxon>Bacteria</taxon>
        <taxon>Pseudomonadati</taxon>
        <taxon>Bacteroidota</taxon>
        <taxon>Flavobacteriia</taxon>
        <taxon>Flavobacteriales</taxon>
        <taxon>Flavobacteriaceae</taxon>
        <taxon>Urechidicola</taxon>
    </lineage>
</organism>
<dbReference type="InterPro" id="IPR042557">
    <property type="entry name" value="SCO4226"/>
</dbReference>
<dbReference type="Pfam" id="PF12833">
    <property type="entry name" value="HTH_18"/>
    <property type="match status" value="1"/>
</dbReference>
<dbReference type="RefSeq" id="WP_311592404.1">
    <property type="nucleotide sequence ID" value="NZ_JAVRHV010000001.1"/>
</dbReference>
<dbReference type="PANTHER" id="PTHR43280">
    <property type="entry name" value="ARAC-FAMILY TRANSCRIPTIONAL REGULATOR"/>
    <property type="match status" value="1"/>
</dbReference>
<reference evidence="5 6" key="1">
    <citation type="submission" date="2023-09" db="EMBL/GenBank/DDBJ databases">
        <authorList>
            <person name="Rey-Velasco X."/>
        </authorList>
    </citation>
    <scope>NUCLEOTIDE SEQUENCE [LARGE SCALE GENOMIC DNA]</scope>
    <source>
        <strain evidence="5 6">P050</strain>
    </source>
</reference>
<evidence type="ECO:0000256" key="3">
    <source>
        <dbReference type="ARBA" id="ARBA00023163"/>
    </source>
</evidence>
<dbReference type="PANTHER" id="PTHR43280:SF2">
    <property type="entry name" value="HTH-TYPE TRANSCRIPTIONAL REGULATOR EXSA"/>
    <property type="match status" value="1"/>
</dbReference>
<dbReference type="PROSITE" id="PS01124">
    <property type="entry name" value="HTH_ARAC_FAMILY_2"/>
    <property type="match status" value="1"/>
</dbReference>
<dbReference type="PRINTS" id="PR00032">
    <property type="entry name" value="HTHARAC"/>
</dbReference>
<sequence length="368" mass="42007">MPLFMDRHDIPKEITAEHVAKMHQEDLKVEHLYGCRGITYWCDDQKHHAFCLIEAPNKEALQKMHNAAHGDFPHSIIEVDENLVASFLGRIEDPENVDNASIPIIDDSAFRAIMLIETNNFLNRAEANQLSVFTQKFHRSVMNTLKKYNGTIVRQNDCTYLVSFESVSNAVFAALKLQSNIKFVTPKIDMGSRKVNIAIGSGTPVTTKDGLFEEVIAFTTRMCEVVKSEIVLSNEVHHLFSIENRAFQLDKKVVRVLTPKEEQFLTVLMDHIEAIWKSPNIKVEDLSLKLGYSKSQLNRKLKALTNTSPNNFVRDVKLNRSLSLFQKQLNNISEVAFEVGFNSPAYFTKCFHEKFGISPSKYTQQHIF</sequence>
<dbReference type="InterPro" id="IPR009057">
    <property type="entry name" value="Homeodomain-like_sf"/>
</dbReference>
<feature type="domain" description="HTH araC/xylS-type" evidence="4">
    <location>
        <begin position="262"/>
        <end position="365"/>
    </location>
</feature>
<dbReference type="EMBL" id="JAVRHV010000001">
    <property type="protein sequence ID" value="MDT0552530.1"/>
    <property type="molecule type" value="Genomic_DNA"/>
</dbReference>
<evidence type="ECO:0000259" key="4">
    <source>
        <dbReference type="PROSITE" id="PS01124"/>
    </source>
</evidence>
<dbReference type="InterPro" id="IPR020449">
    <property type="entry name" value="Tscrpt_reg_AraC-type_HTH"/>
</dbReference>
<comment type="caution">
    <text evidence="5">The sequence shown here is derived from an EMBL/GenBank/DDBJ whole genome shotgun (WGS) entry which is preliminary data.</text>
</comment>
<keyword evidence="3" id="KW-0804">Transcription</keyword>
<keyword evidence="6" id="KW-1185">Reference proteome</keyword>
<proteinExistence type="predicted"/>
<evidence type="ECO:0000256" key="1">
    <source>
        <dbReference type="ARBA" id="ARBA00023015"/>
    </source>
</evidence>
<dbReference type="InterPro" id="IPR029787">
    <property type="entry name" value="Nucleotide_cyclase"/>
</dbReference>
<dbReference type="Gene3D" id="3.30.70.1230">
    <property type="entry name" value="Nucleotide cyclase"/>
    <property type="match status" value="1"/>
</dbReference>
<keyword evidence="1" id="KW-0805">Transcription regulation</keyword>
<dbReference type="InterPro" id="IPR018060">
    <property type="entry name" value="HTH_AraC"/>
</dbReference>
<dbReference type="InterPro" id="IPR025336">
    <property type="entry name" value="SCO4226-like"/>
</dbReference>
<dbReference type="Pfam" id="PF14026">
    <property type="entry name" value="SCO4226-like"/>
    <property type="match status" value="1"/>
</dbReference>
<evidence type="ECO:0000313" key="5">
    <source>
        <dbReference type="EMBL" id="MDT0552530.1"/>
    </source>
</evidence>
<dbReference type="SUPFAM" id="SSF46689">
    <property type="entry name" value="Homeodomain-like"/>
    <property type="match status" value="1"/>
</dbReference>
<dbReference type="Gene3D" id="1.10.10.60">
    <property type="entry name" value="Homeodomain-like"/>
    <property type="match status" value="1"/>
</dbReference>
<dbReference type="SUPFAM" id="SSF55073">
    <property type="entry name" value="Nucleotide cyclase"/>
    <property type="match status" value="1"/>
</dbReference>
<dbReference type="SMART" id="SM00342">
    <property type="entry name" value="HTH_ARAC"/>
    <property type="match status" value="1"/>
</dbReference>
<dbReference type="Proteomes" id="UP001252186">
    <property type="component" value="Unassembled WGS sequence"/>
</dbReference>
<evidence type="ECO:0000256" key="2">
    <source>
        <dbReference type="ARBA" id="ARBA00023125"/>
    </source>
</evidence>
<dbReference type="Gene3D" id="3.30.70.3090">
    <property type="entry name" value="ORF SCO4226, nickel-binding ferredoxin-like monomer"/>
    <property type="match status" value="1"/>
</dbReference>
<keyword evidence="2" id="KW-0238">DNA-binding</keyword>
<name>A0ABU2Y2Z9_9FLAO</name>
<gene>
    <name evidence="5" type="ORF">RM519_04670</name>
</gene>
<evidence type="ECO:0000313" key="6">
    <source>
        <dbReference type="Proteomes" id="UP001252186"/>
    </source>
</evidence>
<accession>A0ABU2Y2Z9</accession>